<reference evidence="3" key="1">
    <citation type="submission" date="2023-04" db="EMBL/GenBank/DDBJ databases">
        <title>Phytophthora fragariaefolia NBRC 109709.</title>
        <authorList>
            <person name="Ichikawa N."/>
            <person name="Sato H."/>
            <person name="Tonouchi N."/>
        </authorList>
    </citation>
    <scope>NUCLEOTIDE SEQUENCE</scope>
    <source>
        <strain evidence="3">NBRC 109709</strain>
    </source>
</reference>
<evidence type="ECO:0000313" key="3">
    <source>
        <dbReference type="EMBL" id="GMF31381.1"/>
    </source>
</evidence>
<evidence type="ECO:0000259" key="2">
    <source>
        <dbReference type="Pfam" id="PF19259"/>
    </source>
</evidence>
<dbReference type="SUPFAM" id="SSF50630">
    <property type="entry name" value="Acid proteases"/>
    <property type="match status" value="1"/>
</dbReference>
<dbReference type="Proteomes" id="UP001165121">
    <property type="component" value="Unassembled WGS sequence"/>
</dbReference>
<name>A0A9W6UE42_9STRA</name>
<keyword evidence="4" id="KW-1185">Reference proteome</keyword>
<dbReference type="InterPro" id="IPR045358">
    <property type="entry name" value="Ty3_capsid"/>
</dbReference>
<organism evidence="3 4">
    <name type="scientific">Phytophthora fragariaefolia</name>
    <dbReference type="NCBI Taxonomy" id="1490495"/>
    <lineage>
        <taxon>Eukaryota</taxon>
        <taxon>Sar</taxon>
        <taxon>Stramenopiles</taxon>
        <taxon>Oomycota</taxon>
        <taxon>Peronosporomycetes</taxon>
        <taxon>Peronosporales</taxon>
        <taxon>Peronosporaceae</taxon>
        <taxon>Phytophthora</taxon>
    </lineage>
</organism>
<dbReference type="Gene3D" id="2.40.70.10">
    <property type="entry name" value="Acid Proteases"/>
    <property type="match status" value="1"/>
</dbReference>
<accession>A0A9W6UE42</accession>
<gene>
    <name evidence="3" type="ORF">Pfra01_000718900</name>
</gene>
<evidence type="ECO:0000256" key="1">
    <source>
        <dbReference type="SAM" id="MobiDB-lite"/>
    </source>
</evidence>
<feature type="compositionally biased region" description="Polar residues" evidence="1">
    <location>
        <begin position="295"/>
        <end position="314"/>
    </location>
</feature>
<comment type="caution">
    <text evidence="3">The sequence shown here is derived from an EMBL/GenBank/DDBJ whole genome shotgun (WGS) entry which is preliminary data.</text>
</comment>
<dbReference type="InterPro" id="IPR021109">
    <property type="entry name" value="Peptidase_aspartic_dom_sf"/>
</dbReference>
<feature type="region of interest" description="Disordered" evidence="1">
    <location>
        <begin position="93"/>
        <end position="141"/>
    </location>
</feature>
<protein>
    <submittedName>
        <fullName evidence="3">Unnamed protein product</fullName>
    </submittedName>
</protein>
<feature type="region of interest" description="Disordered" evidence="1">
    <location>
        <begin position="295"/>
        <end position="336"/>
    </location>
</feature>
<dbReference type="Pfam" id="PF19259">
    <property type="entry name" value="Ty3_capsid"/>
    <property type="match status" value="1"/>
</dbReference>
<feature type="domain" description="Ty3 transposon capsid-like protein" evidence="2">
    <location>
        <begin position="12"/>
        <end position="95"/>
    </location>
</feature>
<dbReference type="OrthoDB" id="123661at2759"/>
<evidence type="ECO:0000313" key="4">
    <source>
        <dbReference type="Proteomes" id="UP001165121"/>
    </source>
</evidence>
<feature type="compositionally biased region" description="Basic and acidic residues" evidence="1">
    <location>
        <begin position="97"/>
        <end position="113"/>
    </location>
</feature>
<dbReference type="EMBL" id="BSXT01000630">
    <property type="protein sequence ID" value="GMF31381.1"/>
    <property type="molecule type" value="Genomic_DNA"/>
</dbReference>
<dbReference type="AlphaFoldDB" id="A0A9W6UE42"/>
<dbReference type="Pfam" id="PF13975">
    <property type="entry name" value="gag-asp_proteas"/>
    <property type="match status" value="1"/>
</dbReference>
<dbReference type="CDD" id="cd00303">
    <property type="entry name" value="retropepsin_like"/>
    <property type="match status" value="1"/>
</dbReference>
<proteinExistence type="predicted"/>
<sequence>MSSTQNFPALAHFEASNYQAVLRQKLRQLHQVDDIEDYNGKYCALIFRVENMSEVDQVSYYCDGLKRATQAYVKLQNTMTLSEAVDQAVKYETSHFGGDHKTNREKPEREQRFRGKPRANHSHDKKSFSKRSFKPATPVEGGPVVARTSEVDLTVNEATLNLLCEAPLVYNRAPLFTVAGDLVQSDGKFKIKCLLDCGATTVHVSRGFANKHKLETRVYSGRTIRVKLGDNKICEAVLELVKIEIRLKGVPKYQCVAVVFNTPYEFDCILGMPFFVDVQTSIDWKRRCFTDDDSSGTSATETSTPCGKCSQVNGSGLHDGVDSESSTTKRIPVEPP</sequence>